<protein>
    <recommendedName>
        <fullName evidence="4">Succinate dehydrogenase</fullName>
    </recommendedName>
</protein>
<feature type="signal peptide" evidence="1">
    <location>
        <begin position="1"/>
        <end position="19"/>
    </location>
</feature>
<dbReference type="EMBL" id="JBHRTO010000001">
    <property type="protein sequence ID" value="MFC3180863.1"/>
    <property type="molecule type" value="Genomic_DNA"/>
</dbReference>
<comment type="caution">
    <text evidence="2">The sequence shown here is derived from an EMBL/GenBank/DDBJ whole genome shotgun (WGS) entry which is preliminary data.</text>
</comment>
<gene>
    <name evidence="2" type="ORF">ACFOGH_07675</name>
</gene>
<dbReference type="PROSITE" id="PS51257">
    <property type="entry name" value="PROKAR_LIPOPROTEIN"/>
    <property type="match status" value="1"/>
</dbReference>
<evidence type="ECO:0000256" key="1">
    <source>
        <dbReference type="SAM" id="SignalP"/>
    </source>
</evidence>
<sequence length="110" mass="11507">MPVCRFKLVLALLAVGVTAACDPQVLADKAMRRTAETVVRPVLARELPGNVAEAATQCVLDAADPEETRALARDVGVEAGTQTIANIRNLATRPTATACFARNGVPPLKG</sequence>
<reference evidence="3" key="1">
    <citation type="journal article" date="2019" name="Int. J. Syst. Evol. Microbiol.">
        <title>The Global Catalogue of Microorganisms (GCM) 10K type strain sequencing project: providing services to taxonomists for standard genome sequencing and annotation.</title>
        <authorList>
            <consortium name="The Broad Institute Genomics Platform"/>
            <consortium name="The Broad Institute Genome Sequencing Center for Infectious Disease"/>
            <person name="Wu L."/>
            <person name="Ma J."/>
        </authorList>
    </citation>
    <scope>NUCLEOTIDE SEQUENCE [LARGE SCALE GENOMIC DNA]</scope>
    <source>
        <strain evidence="3">KCTC 52039</strain>
    </source>
</reference>
<dbReference type="RefSeq" id="WP_380072483.1">
    <property type="nucleotide sequence ID" value="NZ_JBHRTO010000001.1"/>
</dbReference>
<organism evidence="2 3">
    <name type="scientific">Cypionkella sinensis</name>
    <dbReference type="NCBI Taxonomy" id="1756043"/>
    <lineage>
        <taxon>Bacteria</taxon>
        <taxon>Pseudomonadati</taxon>
        <taxon>Pseudomonadota</taxon>
        <taxon>Alphaproteobacteria</taxon>
        <taxon>Rhodobacterales</taxon>
        <taxon>Paracoccaceae</taxon>
        <taxon>Cypionkella</taxon>
    </lineage>
</organism>
<dbReference type="Proteomes" id="UP001595547">
    <property type="component" value="Unassembled WGS sequence"/>
</dbReference>
<accession>A0ABV7IYJ5</accession>
<evidence type="ECO:0008006" key="4">
    <source>
        <dbReference type="Google" id="ProtNLM"/>
    </source>
</evidence>
<proteinExistence type="predicted"/>
<evidence type="ECO:0000313" key="3">
    <source>
        <dbReference type="Proteomes" id="UP001595547"/>
    </source>
</evidence>
<keyword evidence="3" id="KW-1185">Reference proteome</keyword>
<feature type="chain" id="PRO_5045573155" description="Succinate dehydrogenase" evidence="1">
    <location>
        <begin position="20"/>
        <end position="110"/>
    </location>
</feature>
<keyword evidence="1" id="KW-0732">Signal</keyword>
<evidence type="ECO:0000313" key="2">
    <source>
        <dbReference type="EMBL" id="MFC3180863.1"/>
    </source>
</evidence>
<name>A0ABV7IYJ5_9RHOB</name>